<evidence type="ECO:0000313" key="3">
    <source>
        <dbReference type="EMBL" id="GFP79927.1"/>
    </source>
</evidence>
<keyword evidence="1 3" id="KW-0808">Transferase</keyword>
<proteinExistence type="predicted"/>
<dbReference type="InterPro" id="IPR023213">
    <property type="entry name" value="CAT-like_dom_sf"/>
</dbReference>
<dbReference type="PANTHER" id="PTHR31625">
    <property type="match status" value="1"/>
</dbReference>
<evidence type="ECO:0000256" key="1">
    <source>
        <dbReference type="ARBA" id="ARBA00022679"/>
    </source>
</evidence>
<reference evidence="3" key="1">
    <citation type="submission" date="2020-07" db="EMBL/GenBank/DDBJ databases">
        <title>Ethylene signaling mediates host invasion by parasitic plants.</title>
        <authorList>
            <person name="Yoshida S."/>
        </authorList>
    </citation>
    <scope>NUCLEOTIDE SEQUENCE</scope>
    <source>
        <strain evidence="3">Okayama</strain>
    </source>
</reference>
<sequence length="458" mass="50226">MATTIVEQCQVAPSSGTPTEQLLKLLHFDIPFLRSPPMKSLHFYSFQCSESHFLDTIVPNLKNSLSLTLKHFLPMAGKLVIPINSDNNSMPVSQYVAGQDYLPLTIAVSNADVLNLTAYHSSDDFLPQLPPAEITDSSTIKFFVAAIQVTLFTNQGVYVGFTIHHPIGDGVTTVLFKQTWASINRFNGDDSHLLALGDKCLPFYERDVIIDGDRLAMESWSYMKPLLPTTTTTLSSAVSLPRHESRATFVLSKAQIQKLKNLIPAGEVRVSSFTVACAHLWTCLARSAAAAGEEVADDEPEYFCIPVDCRRRLDPPLPDTYFGNCSKIVIADSTNGKLKGGEGFLAAAEAIGEAIQKGLSDEKGIMDGSLKSFQEFVEGIGKRMHFVDGSPRFDLYAIDYGWGKPIKFDLVQGRVGVSFFWKSRESQGGIEIGVSMPKAKMDAFAAFFNQGLAIDSKL</sequence>
<keyword evidence="4" id="KW-1185">Reference proteome</keyword>
<dbReference type="EMBL" id="BMAC01000014">
    <property type="protein sequence ID" value="GFP79927.1"/>
    <property type="molecule type" value="Genomic_DNA"/>
</dbReference>
<dbReference type="Pfam" id="PF02458">
    <property type="entry name" value="Transferase"/>
    <property type="match status" value="1"/>
</dbReference>
<evidence type="ECO:0000256" key="2">
    <source>
        <dbReference type="ARBA" id="ARBA00023315"/>
    </source>
</evidence>
<evidence type="ECO:0000313" key="4">
    <source>
        <dbReference type="Proteomes" id="UP000653305"/>
    </source>
</evidence>
<dbReference type="OrthoDB" id="1862401at2759"/>
<gene>
    <name evidence="3" type="ORF">PHJA_000136100</name>
</gene>
<dbReference type="InterPro" id="IPR051504">
    <property type="entry name" value="Plant_metabolite_acyltrans"/>
</dbReference>
<accession>A0A830AZB7</accession>
<dbReference type="Gene3D" id="3.30.559.10">
    <property type="entry name" value="Chloramphenicol acetyltransferase-like domain"/>
    <property type="match status" value="2"/>
</dbReference>
<keyword evidence="2 3" id="KW-0012">Acyltransferase</keyword>
<name>A0A830AZB7_9LAMI</name>
<organism evidence="3 4">
    <name type="scientific">Phtheirospermum japonicum</name>
    <dbReference type="NCBI Taxonomy" id="374723"/>
    <lineage>
        <taxon>Eukaryota</taxon>
        <taxon>Viridiplantae</taxon>
        <taxon>Streptophyta</taxon>
        <taxon>Embryophyta</taxon>
        <taxon>Tracheophyta</taxon>
        <taxon>Spermatophyta</taxon>
        <taxon>Magnoliopsida</taxon>
        <taxon>eudicotyledons</taxon>
        <taxon>Gunneridae</taxon>
        <taxon>Pentapetalae</taxon>
        <taxon>asterids</taxon>
        <taxon>lamiids</taxon>
        <taxon>Lamiales</taxon>
        <taxon>Orobanchaceae</taxon>
        <taxon>Orobanchaceae incertae sedis</taxon>
        <taxon>Phtheirospermum</taxon>
    </lineage>
</organism>
<dbReference type="AlphaFoldDB" id="A0A830AZB7"/>
<dbReference type="SUPFAM" id="SSF52777">
    <property type="entry name" value="CoA-dependent acyltransferases"/>
    <property type="match status" value="1"/>
</dbReference>
<dbReference type="GO" id="GO:0016747">
    <property type="term" value="F:acyltransferase activity, transferring groups other than amino-acyl groups"/>
    <property type="evidence" value="ECO:0007669"/>
    <property type="project" value="UniProtKB-ARBA"/>
</dbReference>
<comment type="caution">
    <text evidence="3">The sequence shown here is derived from an EMBL/GenBank/DDBJ whole genome shotgun (WGS) entry which is preliminary data.</text>
</comment>
<dbReference type="Proteomes" id="UP000653305">
    <property type="component" value="Unassembled WGS sequence"/>
</dbReference>
<protein>
    <submittedName>
        <fullName evidence="3">Anthocyanin 5-aromatic acyltransferase</fullName>
    </submittedName>
</protein>